<name>A0A316FHD7_9ACTN</name>
<protein>
    <submittedName>
        <fullName evidence="2">Uncharacterized protein</fullName>
    </submittedName>
</protein>
<keyword evidence="3" id="KW-1185">Reference proteome</keyword>
<feature type="compositionally biased region" description="Basic residues" evidence="1">
    <location>
        <begin position="29"/>
        <end position="45"/>
    </location>
</feature>
<accession>A0A316FHD7</accession>
<gene>
    <name evidence="2" type="ORF">BC793_108315</name>
</gene>
<evidence type="ECO:0000313" key="3">
    <source>
        <dbReference type="Proteomes" id="UP000245697"/>
    </source>
</evidence>
<dbReference type="Proteomes" id="UP000245697">
    <property type="component" value="Unassembled WGS sequence"/>
</dbReference>
<feature type="region of interest" description="Disordered" evidence="1">
    <location>
        <begin position="14"/>
        <end position="45"/>
    </location>
</feature>
<proteinExistence type="predicted"/>
<comment type="caution">
    <text evidence="2">The sequence shown here is derived from an EMBL/GenBank/DDBJ whole genome shotgun (WGS) entry which is preliminary data.</text>
</comment>
<evidence type="ECO:0000256" key="1">
    <source>
        <dbReference type="SAM" id="MobiDB-lite"/>
    </source>
</evidence>
<organism evidence="2 3">
    <name type="scientific">Actinoplanes xinjiangensis</name>
    <dbReference type="NCBI Taxonomy" id="512350"/>
    <lineage>
        <taxon>Bacteria</taxon>
        <taxon>Bacillati</taxon>
        <taxon>Actinomycetota</taxon>
        <taxon>Actinomycetes</taxon>
        <taxon>Micromonosporales</taxon>
        <taxon>Micromonosporaceae</taxon>
        <taxon>Actinoplanes</taxon>
    </lineage>
</organism>
<reference evidence="2 3" key="1">
    <citation type="submission" date="2018-05" db="EMBL/GenBank/DDBJ databases">
        <title>Genomic Encyclopedia of Archaeal and Bacterial Type Strains, Phase II (KMG-II): from individual species to whole genera.</title>
        <authorList>
            <person name="Goeker M."/>
        </authorList>
    </citation>
    <scope>NUCLEOTIDE SEQUENCE [LARGE SCALE GENOMIC DNA]</scope>
    <source>
        <strain evidence="2 3">DSM 45184</strain>
    </source>
</reference>
<dbReference type="EMBL" id="QGGR01000008">
    <property type="protein sequence ID" value="PWK47200.1"/>
    <property type="molecule type" value="Genomic_DNA"/>
</dbReference>
<sequence>MSNTGIYRTLRIGNQVGAGKAEEGEGGRRGRGSAKHARYVKLKPR</sequence>
<dbReference type="AlphaFoldDB" id="A0A316FHD7"/>
<evidence type="ECO:0000313" key="2">
    <source>
        <dbReference type="EMBL" id="PWK47200.1"/>
    </source>
</evidence>